<reference evidence="1 2" key="1">
    <citation type="submission" date="2020-04" db="EMBL/GenBank/DDBJ databases">
        <title>Perkinsus olseni comparative genomics.</title>
        <authorList>
            <person name="Bogema D.R."/>
        </authorList>
    </citation>
    <scope>NUCLEOTIDE SEQUENCE [LARGE SCALE GENOMIC DNA]</scope>
    <source>
        <strain evidence="1">ATCC PRA-205</strain>
    </source>
</reference>
<dbReference type="Proteomes" id="UP000574390">
    <property type="component" value="Unassembled WGS sequence"/>
</dbReference>
<evidence type="ECO:0000313" key="1">
    <source>
        <dbReference type="EMBL" id="KAF4715544.1"/>
    </source>
</evidence>
<feature type="non-terminal residue" evidence="1">
    <location>
        <position position="1"/>
    </location>
</feature>
<evidence type="ECO:0000313" key="2">
    <source>
        <dbReference type="Proteomes" id="UP000574390"/>
    </source>
</evidence>
<proteinExistence type="predicted"/>
<protein>
    <submittedName>
        <fullName evidence="1">Uncharacterized protein</fullName>
    </submittedName>
</protein>
<accession>A0A7J6R4E5</accession>
<organism evidence="1 2">
    <name type="scientific">Perkinsus olseni</name>
    <name type="common">Perkinsus atlanticus</name>
    <dbReference type="NCBI Taxonomy" id="32597"/>
    <lineage>
        <taxon>Eukaryota</taxon>
        <taxon>Sar</taxon>
        <taxon>Alveolata</taxon>
        <taxon>Perkinsozoa</taxon>
        <taxon>Perkinsea</taxon>
        <taxon>Perkinsida</taxon>
        <taxon>Perkinsidae</taxon>
        <taxon>Perkinsus</taxon>
    </lineage>
</organism>
<sequence>AGSSYEPYVSASDMPQLEEASVPCDILNNSGLVLTPCGNGTTFMQCILHLDPHLSFVTDWLIDLVARNFCFLIIEKVVRTQVRLLVAVFTASASQLAMSFRYDQQ</sequence>
<gene>
    <name evidence="1" type="ORF">FOZ62_019535</name>
</gene>
<name>A0A7J6R4E5_PEROL</name>
<comment type="caution">
    <text evidence="1">The sequence shown here is derived from an EMBL/GenBank/DDBJ whole genome shotgun (WGS) entry which is preliminary data.</text>
</comment>
<dbReference type="AlphaFoldDB" id="A0A7J6R4E5"/>
<dbReference type="EMBL" id="JABANM010024843">
    <property type="protein sequence ID" value="KAF4715544.1"/>
    <property type="molecule type" value="Genomic_DNA"/>
</dbReference>